<gene>
    <name evidence="1" type="ORF">NCCP691_05190</name>
</gene>
<proteinExistence type="predicted"/>
<organism evidence="1 2">
    <name type="scientific">Noviherbaspirillum aridicola</name>
    <dbReference type="NCBI Taxonomy" id="2849687"/>
    <lineage>
        <taxon>Bacteria</taxon>
        <taxon>Pseudomonadati</taxon>
        <taxon>Pseudomonadota</taxon>
        <taxon>Betaproteobacteria</taxon>
        <taxon>Burkholderiales</taxon>
        <taxon>Oxalobacteraceae</taxon>
        <taxon>Noviherbaspirillum</taxon>
    </lineage>
</organism>
<comment type="caution">
    <text evidence="1">The sequence shown here is derived from an EMBL/GenBank/DDBJ whole genome shotgun (WGS) entry which is preliminary data.</text>
</comment>
<dbReference type="EMBL" id="BPMK01000002">
    <property type="protein sequence ID" value="GIZ50505.1"/>
    <property type="molecule type" value="Genomic_DNA"/>
</dbReference>
<evidence type="ECO:0000313" key="2">
    <source>
        <dbReference type="Proteomes" id="UP000887222"/>
    </source>
</evidence>
<reference evidence="1 2" key="1">
    <citation type="journal article" date="2022" name="Int. J. Syst. Evol. Microbiol.">
        <title>Noviherbaspirillum aridicola sp. nov., isolated from an arid soil in Pakistan.</title>
        <authorList>
            <person name="Khan I.U."/>
            <person name="Saqib M."/>
            <person name="Amin A."/>
            <person name="Hussain F."/>
            <person name="Li L."/>
            <person name="Liu Y.H."/>
            <person name="Fang B.Z."/>
            <person name="Ahmed I."/>
            <person name="Li W.J."/>
        </authorList>
    </citation>
    <scope>NUCLEOTIDE SEQUENCE [LARGE SCALE GENOMIC DNA]</scope>
    <source>
        <strain evidence="1 2">NCCP-691</strain>
    </source>
</reference>
<protein>
    <submittedName>
        <fullName evidence="1">Uncharacterized protein</fullName>
    </submittedName>
</protein>
<name>A0ABQ4Q035_9BURK</name>
<dbReference type="Proteomes" id="UP000887222">
    <property type="component" value="Unassembled WGS sequence"/>
</dbReference>
<keyword evidence="2" id="KW-1185">Reference proteome</keyword>
<accession>A0ABQ4Q035</accession>
<sequence>MKKDTTGVLRQYVTDTGVRSARQVATDFDEVARALPPEAVTDGLSEAFRSDQTPAFEELLQHSFEQGDPRQRANMLGRLLDAAGPQVLHALRERGVLPPQVDRDAAHRLRPQAVHEIAGVASRENPALIDDISSCYATDPALARTLGGAALNVALQKIAQRLWQAAC</sequence>
<dbReference type="RefSeq" id="WP_220806681.1">
    <property type="nucleotide sequence ID" value="NZ_BPMK01000002.1"/>
</dbReference>
<evidence type="ECO:0000313" key="1">
    <source>
        <dbReference type="EMBL" id="GIZ50505.1"/>
    </source>
</evidence>